<name>A0AAE0TJZ0_9BIVA</name>
<evidence type="ECO:0000313" key="2">
    <source>
        <dbReference type="Proteomes" id="UP001195483"/>
    </source>
</evidence>
<gene>
    <name evidence="1" type="ORF">CHS0354_014131</name>
</gene>
<reference evidence="1" key="2">
    <citation type="journal article" date="2021" name="Genome Biol. Evol.">
        <title>Developing a high-quality reference genome for a parasitic bivalve with doubly uniparental inheritance (Bivalvia: Unionida).</title>
        <authorList>
            <person name="Smith C.H."/>
        </authorList>
    </citation>
    <scope>NUCLEOTIDE SEQUENCE</scope>
    <source>
        <strain evidence="1">CHS0354</strain>
        <tissue evidence="1">Mantle</tissue>
    </source>
</reference>
<organism evidence="1 2">
    <name type="scientific">Potamilus streckersoni</name>
    <dbReference type="NCBI Taxonomy" id="2493646"/>
    <lineage>
        <taxon>Eukaryota</taxon>
        <taxon>Metazoa</taxon>
        <taxon>Spiralia</taxon>
        <taxon>Lophotrochozoa</taxon>
        <taxon>Mollusca</taxon>
        <taxon>Bivalvia</taxon>
        <taxon>Autobranchia</taxon>
        <taxon>Heteroconchia</taxon>
        <taxon>Palaeoheterodonta</taxon>
        <taxon>Unionida</taxon>
        <taxon>Unionoidea</taxon>
        <taxon>Unionidae</taxon>
        <taxon>Ambleminae</taxon>
        <taxon>Lampsilini</taxon>
        <taxon>Potamilus</taxon>
    </lineage>
</organism>
<proteinExistence type="predicted"/>
<sequence>DTSSPLEGTSTVEDKGKASSVTPLIYICATMWHETKSEMKKLMQSILRLDKDQDQINRKYFKDILDLDRNFDNDFYNFE</sequence>
<accession>A0AAE0TJZ0</accession>
<keyword evidence="2" id="KW-1185">Reference proteome</keyword>
<protein>
    <submittedName>
        <fullName evidence="1">Uncharacterized protein</fullName>
    </submittedName>
</protein>
<feature type="non-terminal residue" evidence="1">
    <location>
        <position position="1"/>
    </location>
</feature>
<comment type="caution">
    <text evidence="1">The sequence shown here is derived from an EMBL/GenBank/DDBJ whole genome shotgun (WGS) entry which is preliminary data.</text>
</comment>
<dbReference type="Proteomes" id="UP001195483">
    <property type="component" value="Unassembled WGS sequence"/>
</dbReference>
<reference evidence="1" key="1">
    <citation type="journal article" date="2021" name="Genome Biol. Evol.">
        <title>A High-Quality Reference Genome for a Parasitic Bivalve with Doubly Uniparental Inheritance (Bivalvia: Unionida).</title>
        <authorList>
            <person name="Smith C.H."/>
        </authorList>
    </citation>
    <scope>NUCLEOTIDE SEQUENCE</scope>
    <source>
        <strain evidence="1">CHS0354</strain>
    </source>
</reference>
<evidence type="ECO:0000313" key="1">
    <source>
        <dbReference type="EMBL" id="KAK3611780.1"/>
    </source>
</evidence>
<dbReference type="EMBL" id="JAEAOA010000869">
    <property type="protein sequence ID" value="KAK3611780.1"/>
    <property type="molecule type" value="Genomic_DNA"/>
</dbReference>
<reference evidence="1" key="3">
    <citation type="submission" date="2023-05" db="EMBL/GenBank/DDBJ databases">
        <authorList>
            <person name="Smith C.H."/>
        </authorList>
    </citation>
    <scope>NUCLEOTIDE SEQUENCE</scope>
    <source>
        <strain evidence="1">CHS0354</strain>
        <tissue evidence="1">Mantle</tissue>
    </source>
</reference>
<feature type="non-terminal residue" evidence="1">
    <location>
        <position position="79"/>
    </location>
</feature>
<dbReference type="AlphaFoldDB" id="A0AAE0TJZ0"/>